<dbReference type="AlphaFoldDB" id="A0A6J5XFL9"/>
<dbReference type="GO" id="GO:0042023">
    <property type="term" value="P:DNA endoreduplication"/>
    <property type="evidence" value="ECO:0007669"/>
    <property type="project" value="InterPro"/>
</dbReference>
<reference evidence="2" key="1">
    <citation type="journal article" date="2020" name="Genome Biol.">
        <title>Gamete binning: chromosome-level and haplotype-resolved genome assembly enabled by high-throughput single-cell sequencing of gamete genomes.</title>
        <authorList>
            <person name="Campoy J.A."/>
            <person name="Sun H."/>
            <person name="Goel M."/>
            <person name="Jiao W.-B."/>
            <person name="Folz-Donahue K."/>
            <person name="Wang N."/>
            <person name="Rubio M."/>
            <person name="Liu C."/>
            <person name="Kukat C."/>
            <person name="Ruiz D."/>
            <person name="Huettel B."/>
            <person name="Schneeberger K."/>
        </authorList>
    </citation>
    <scope>NUCLEOTIDE SEQUENCE [LARGE SCALE GENOMIC DNA]</scope>
    <source>
        <strain evidence="2">cv. Rojo Pasion</strain>
    </source>
</reference>
<name>A0A6J5XFL9_PRUAR</name>
<dbReference type="InterPro" id="IPR038859">
    <property type="entry name" value="RHL1"/>
</dbReference>
<dbReference type="PANTHER" id="PTHR35698">
    <property type="entry name" value="DNA-BINDING PROTEIN RHL1"/>
    <property type="match status" value="1"/>
</dbReference>
<protein>
    <submittedName>
        <fullName evidence="1">Uncharacterized protein</fullName>
    </submittedName>
</protein>
<dbReference type="Proteomes" id="UP000507245">
    <property type="component" value="Unassembled WGS sequence"/>
</dbReference>
<dbReference type="GO" id="GO:0003677">
    <property type="term" value="F:DNA binding"/>
    <property type="evidence" value="ECO:0007669"/>
    <property type="project" value="InterPro"/>
</dbReference>
<sequence length="218" mass="24737">MARTSSSKKKRLLQRLTLSGKDILKKSERKNRFLFSFRGLLAPIGGGKIRALKNLGTKNPVLYLDFPLGRMKLFGTIVPLVVSAFLQSVCRTTLNHDINLKKECGTLSNESTSFILFVCGRACYMKLSFSKHFLHIDISIRFSCPRSYFPMLGGLVHKLRTLKKPNLISLRNLLRDNTHNMTLKVVRVEDNLSDDGNKDLMRATPVRHSARTAGKRFK</sequence>
<keyword evidence="2" id="KW-1185">Reference proteome</keyword>
<dbReference type="EMBL" id="CAEKKB010000005">
    <property type="protein sequence ID" value="CAB4310695.1"/>
    <property type="molecule type" value="Genomic_DNA"/>
</dbReference>
<proteinExistence type="predicted"/>
<dbReference type="OrthoDB" id="568248at2759"/>
<evidence type="ECO:0000313" key="2">
    <source>
        <dbReference type="Proteomes" id="UP000507245"/>
    </source>
</evidence>
<gene>
    <name evidence="1" type="ORF">ORAREDHAP_LOCUS32662</name>
</gene>
<accession>A0A6J5XFL9</accession>
<organism evidence="1 2">
    <name type="scientific">Prunus armeniaca</name>
    <name type="common">Apricot</name>
    <name type="synonym">Armeniaca vulgaris</name>
    <dbReference type="NCBI Taxonomy" id="36596"/>
    <lineage>
        <taxon>Eukaryota</taxon>
        <taxon>Viridiplantae</taxon>
        <taxon>Streptophyta</taxon>
        <taxon>Embryophyta</taxon>
        <taxon>Tracheophyta</taxon>
        <taxon>Spermatophyta</taxon>
        <taxon>Magnoliopsida</taxon>
        <taxon>eudicotyledons</taxon>
        <taxon>Gunneridae</taxon>
        <taxon>Pentapetalae</taxon>
        <taxon>rosids</taxon>
        <taxon>fabids</taxon>
        <taxon>Rosales</taxon>
        <taxon>Rosaceae</taxon>
        <taxon>Amygdaloideae</taxon>
        <taxon>Amygdaleae</taxon>
        <taxon>Prunus</taxon>
    </lineage>
</organism>
<dbReference type="PANTHER" id="PTHR35698:SF2">
    <property type="entry name" value="DNA-BINDING PROTEIN RHL1"/>
    <property type="match status" value="1"/>
</dbReference>
<evidence type="ECO:0000313" key="1">
    <source>
        <dbReference type="EMBL" id="CAB4310695.1"/>
    </source>
</evidence>